<evidence type="ECO:0000313" key="1">
    <source>
        <dbReference type="EMBL" id="MDB7083027.1"/>
    </source>
</evidence>
<dbReference type="Proteomes" id="UP001211987">
    <property type="component" value="Unassembled WGS sequence"/>
</dbReference>
<accession>A0AB35IF92</accession>
<gene>
    <name evidence="1" type="ORF">PM738_04365</name>
</gene>
<reference evidence="1" key="1">
    <citation type="submission" date="2023-01" db="EMBL/GenBank/DDBJ databases">
        <title>Human gut microbiome strain richness.</title>
        <authorList>
            <person name="Chen-Liaw A."/>
        </authorList>
    </citation>
    <scope>NUCLEOTIDE SEQUENCE</scope>
    <source>
        <strain evidence="1">1001217st2_G6_1001217B_191108</strain>
    </source>
</reference>
<proteinExistence type="predicted"/>
<evidence type="ECO:0000313" key="2">
    <source>
        <dbReference type="Proteomes" id="UP001211987"/>
    </source>
</evidence>
<protein>
    <recommendedName>
        <fullName evidence="3">DUF551 domain-containing protein</fullName>
    </recommendedName>
</protein>
<name>A0AB35IF92_9FIRM</name>
<organism evidence="1 2">
    <name type="scientific">Thomasclavelia ramosa</name>
    <dbReference type="NCBI Taxonomy" id="1547"/>
    <lineage>
        <taxon>Bacteria</taxon>
        <taxon>Bacillati</taxon>
        <taxon>Bacillota</taxon>
        <taxon>Erysipelotrichia</taxon>
        <taxon>Erysipelotrichales</taxon>
        <taxon>Coprobacillaceae</taxon>
        <taxon>Thomasclavelia</taxon>
    </lineage>
</organism>
<dbReference type="EMBL" id="JAQLKE010000005">
    <property type="protein sequence ID" value="MDB7083027.1"/>
    <property type="molecule type" value="Genomic_DNA"/>
</dbReference>
<dbReference type="AlphaFoldDB" id="A0AB35IF92"/>
<evidence type="ECO:0008006" key="3">
    <source>
        <dbReference type="Google" id="ProtNLM"/>
    </source>
</evidence>
<sequence length="109" mass="13051">MSDSKYQEALDRLCENDYFDEKGNCNCELIVMDRILLQELVDKTTWVPVKKGLPDDRQVVLTIKNKHISILEYHADTKHWFETRGNWWWSYNMVDAWMPLPKPYLGSER</sequence>
<comment type="caution">
    <text evidence="1">The sequence shown here is derived from an EMBL/GenBank/DDBJ whole genome shotgun (WGS) entry which is preliminary data.</text>
</comment>
<dbReference type="RefSeq" id="WP_272018735.1">
    <property type="nucleotide sequence ID" value="NZ_JAQLKE010000005.1"/>
</dbReference>